<organism evidence="2 3">
    <name type="scientific">Stylosanthes scabra</name>
    <dbReference type="NCBI Taxonomy" id="79078"/>
    <lineage>
        <taxon>Eukaryota</taxon>
        <taxon>Viridiplantae</taxon>
        <taxon>Streptophyta</taxon>
        <taxon>Embryophyta</taxon>
        <taxon>Tracheophyta</taxon>
        <taxon>Spermatophyta</taxon>
        <taxon>Magnoliopsida</taxon>
        <taxon>eudicotyledons</taxon>
        <taxon>Gunneridae</taxon>
        <taxon>Pentapetalae</taxon>
        <taxon>rosids</taxon>
        <taxon>fabids</taxon>
        <taxon>Fabales</taxon>
        <taxon>Fabaceae</taxon>
        <taxon>Papilionoideae</taxon>
        <taxon>50 kb inversion clade</taxon>
        <taxon>dalbergioids sensu lato</taxon>
        <taxon>Dalbergieae</taxon>
        <taxon>Pterocarpus clade</taxon>
        <taxon>Stylosanthes</taxon>
    </lineage>
</organism>
<gene>
    <name evidence="2" type="ORF">PIB30_085007</name>
</gene>
<feature type="compositionally biased region" description="Basic and acidic residues" evidence="1">
    <location>
        <begin position="10"/>
        <end position="23"/>
    </location>
</feature>
<name>A0ABU6RSW5_9FABA</name>
<evidence type="ECO:0000256" key="1">
    <source>
        <dbReference type="SAM" id="MobiDB-lite"/>
    </source>
</evidence>
<dbReference type="EMBL" id="JASCZI010031608">
    <property type="protein sequence ID" value="MED6127112.1"/>
    <property type="molecule type" value="Genomic_DNA"/>
</dbReference>
<feature type="region of interest" description="Disordered" evidence="1">
    <location>
        <begin position="1"/>
        <end position="110"/>
    </location>
</feature>
<protein>
    <submittedName>
        <fullName evidence="2">Uncharacterized protein</fullName>
    </submittedName>
</protein>
<evidence type="ECO:0000313" key="2">
    <source>
        <dbReference type="EMBL" id="MED6127112.1"/>
    </source>
</evidence>
<accession>A0ABU6RSW5</accession>
<evidence type="ECO:0000313" key="3">
    <source>
        <dbReference type="Proteomes" id="UP001341840"/>
    </source>
</evidence>
<sequence length="245" mass="27390">MHTTNTHTPTDGERNRKEEEEGRRRRRRKIVPSPLLPERKERERTEMVRERDRSKKRENRGRARGRRKPPRRRRRARMKGNLGRAPSCLRHRRGSGIPEATTPSNLTPPPCMEGAVAVKERGNNAVEVPSLLSSSTGELASPPSMVEPMELSLLPFLQSPPELCPCQAFGRQNGAAVTITHYRCQSYSPASLSPINCRSSGCIRVSSVRLTVVVAKVRRVSVVVDDCCGLGAYGAMELTVVSWSW</sequence>
<dbReference type="Proteomes" id="UP001341840">
    <property type="component" value="Unassembled WGS sequence"/>
</dbReference>
<keyword evidence="3" id="KW-1185">Reference proteome</keyword>
<proteinExistence type="predicted"/>
<comment type="caution">
    <text evidence="2">The sequence shown here is derived from an EMBL/GenBank/DDBJ whole genome shotgun (WGS) entry which is preliminary data.</text>
</comment>
<feature type="compositionally biased region" description="Basic residues" evidence="1">
    <location>
        <begin position="56"/>
        <end position="78"/>
    </location>
</feature>
<reference evidence="2 3" key="1">
    <citation type="journal article" date="2023" name="Plants (Basel)">
        <title>Bridging the Gap: Combining Genomics and Transcriptomics Approaches to Understand Stylosanthes scabra, an Orphan Legume from the Brazilian Caatinga.</title>
        <authorList>
            <person name="Ferreira-Neto J.R.C."/>
            <person name="da Silva M.D."/>
            <person name="Binneck E."/>
            <person name="de Melo N.F."/>
            <person name="da Silva R.H."/>
            <person name="de Melo A.L.T.M."/>
            <person name="Pandolfi V."/>
            <person name="Bustamante F.O."/>
            <person name="Brasileiro-Vidal A.C."/>
            <person name="Benko-Iseppon A.M."/>
        </authorList>
    </citation>
    <scope>NUCLEOTIDE SEQUENCE [LARGE SCALE GENOMIC DNA]</scope>
    <source>
        <tissue evidence="2">Leaves</tissue>
    </source>
</reference>
<feature type="compositionally biased region" description="Basic and acidic residues" evidence="1">
    <location>
        <begin position="37"/>
        <end position="55"/>
    </location>
</feature>